<accession>A0A0V7ZPD4</accession>
<dbReference type="EMBL" id="LMTZ01000098">
    <property type="protein sequence ID" value="KST66298.1"/>
    <property type="molecule type" value="Genomic_DNA"/>
</dbReference>
<dbReference type="OrthoDB" id="509850at2"/>
<protein>
    <submittedName>
        <fullName evidence="2">Uncharacterized protein</fullName>
    </submittedName>
</protein>
<evidence type="ECO:0000313" key="2">
    <source>
        <dbReference type="EMBL" id="KST66298.1"/>
    </source>
</evidence>
<dbReference type="AlphaFoldDB" id="A0A0V7ZPD4"/>
<keyword evidence="1" id="KW-1133">Transmembrane helix</keyword>
<keyword evidence="3" id="KW-1185">Reference proteome</keyword>
<keyword evidence="1" id="KW-0812">Transmembrane</keyword>
<gene>
    <name evidence="2" type="ORF">BC008_25285</name>
</gene>
<proteinExistence type="predicted"/>
<reference evidence="2 3" key="1">
    <citation type="journal article" date="2015" name="Genome Announc.">
        <title>Draft Genome of the Euendolithic (true boring) Cyanobacterium Mastigocoleus testarum strain BC008.</title>
        <authorList>
            <person name="Guida B.S."/>
            <person name="Garcia-Pichel F."/>
        </authorList>
    </citation>
    <scope>NUCLEOTIDE SEQUENCE [LARGE SCALE GENOMIC DNA]</scope>
    <source>
        <strain evidence="2 3">BC008</strain>
    </source>
</reference>
<dbReference type="Proteomes" id="UP000053372">
    <property type="component" value="Unassembled WGS sequence"/>
</dbReference>
<feature type="transmembrane region" description="Helical" evidence="1">
    <location>
        <begin position="167"/>
        <end position="187"/>
    </location>
</feature>
<keyword evidence="1" id="KW-0472">Membrane</keyword>
<comment type="caution">
    <text evidence="2">The sequence shown here is derived from an EMBL/GenBank/DDBJ whole genome shotgun (WGS) entry which is preliminary data.</text>
</comment>
<sequence length="192" mass="20817">MGTNITSTSAHKIKTDSEVGATLHIEPNDNPRSGETAKTWFALTRRGGRVIPLSECDCKLKVYKEPLKIDSSPIVEPELRAVNAERYEGIPGADIVFPQPGAYQLKLSGLPTDPGSFQPFELKFPVTVALGKKVVKNTGEPRIIPQEVNAADEKGTTKPGETKTVRFPIWGIGLSAIAVLGILFIALQKIKQ</sequence>
<name>A0A0V7ZPD4_9CYAN</name>
<evidence type="ECO:0000256" key="1">
    <source>
        <dbReference type="SAM" id="Phobius"/>
    </source>
</evidence>
<organism evidence="2 3">
    <name type="scientific">Mastigocoleus testarum BC008</name>
    <dbReference type="NCBI Taxonomy" id="371196"/>
    <lineage>
        <taxon>Bacteria</taxon>
        <taxon>Bacillati</taxon>
        <taxon>Cyanobacteriota</taxon>
        <taxon>Cyanophyceae</taxon>
        <taxon>Nostocales</taxon>
        <taxon>Hapalosiphonaceae</taxon>
        <taxon>Mastigocoleus</taxon>
    </lineage>
</organism>
<evidence type="ECO:0000313" key="3">
    <source>
        <dbReference type="Proteomes" id="UP000053372"/>
    </source>
</evidence>